<accession>A0A414FZI1</accession>
<dbReference type="AlphaFoldDB" id="A0A414FZI1"/>
<dbReference type="RefSeq" id="WP_118271120.1">
    <property type="nucleotide sequence ID" value="NZ_QSJI01000001.1"/>
</dbReference>
<dbReference type="InterPro" id="IPR002686">
    <property type="entry name" value="Transposase_17"/>
</dbReference>
<dbReference type="GO" id="GO:0003677">
    <property type="term" value="F:DNA binding"/>
    <property type="evidence" value="ECO:0007669"/>
    <property type="project" value="InterPro"/>
</dbReference>
<evidence type="ECO:0000259" key="1">
    <source>
        <dbReference type="SMART" id="SM01321"/>
    </source>
</evidence>
<reference evidence="2 3" key="1">
    <citation type="submission" date="2018-08" db="EMBL/GenBank/DDBJ databases">
        <title>A genome reference for cultivated species of the human gut microbiota.</title>
        <authorList>
            <person name="Zou Y."/>
            <person name="Xue W."/>
            <person name="Luo G."/>
        </authorList>
    </citation>
    <scope>NUCLEOTIDE SEQUENCE [LARGE SCALE GENOMIC DNA]</scope>
    <source>
        <strain evidence="2 3">AM30-5LB</strain>
    </source>
</reference>
<dbReference type="InterPro" id="IPR036515">
    <property type="entry name" value="Transposase_17_sf"/>
</dbReference>
<feature type="domain" description="Transposase IS200-like" evidence="1">
    <location>
        <begin position="10"/>
        <end position="123"/>
    </location>
</feature>
<dbReference type="Gene3D" id="3.30.70.1290">
    <property type="entry name" value="Transposase IS200-like"/>
    <property type="match status" value="1"/>
</dbReference>
<dbReference type="PANTHER" id="PTHR34322">
    <property type="entry name" value="TRANSPOSASE, Y1_TNP DOMAIN-CONTAINING"/>
    <property type="match status" value="1"/>
</dbReference>
<organism evidence="2 3">
    <name type="scientific">Collinsella intestinalis</name>
    <dbReference type="NCBI Taxonomy" id="147207"/>
    <lineage>
        <taxon>Bacteria</taxon>
        <taxon>Bacillati</taxon>
        <taxon>Actinomycetota</taxon>
        <taxon>Coriobacteriia</taxon>
        <taxon>Coriobacteriales</taxon>
        <taxon>Coriobacteriaceae</taxon>
        <taxon>Collinsella</taxon>
    </lineage>
</organism>
<evidence type="ECO:0000313" key="2">
    <source>
        <dbReference type="EMBL" id="RHD57295.1"/>
    </source>
</evidence>
<sequence>MARTGRVRCETDLYHVTIRGCGRQIIFEDAVDRNFFLDRLELLAEQERVDVIAYCLMDNHVHIVLFDPEGDLGVFMQRLCCVYARYFNERHGRSGHLFQGRYSSAAIEDVRYLLTVVRYVHDNPVKAGVSGRECYQWSSYRGYVEDRGFVSRSLVYELIGGAVRFVEFSSSEDSRRDLARVMHSDGVGVLEVARTALGGRDPLVIGASPGPERDACIRILSECGLNASEISRITGVSRKVISRVAGQN</sequence>
<dbReference type="SMART" id="SM01321">
    <property type="entry name" value="Y1_Tnp"/>
    <property type="match status" value="1"/>
</dbReference>
<dbReference type="EMBL" id="QSJI01000001">
    <property type="protein sequence ID" value="RHD57295.1"/>
    <property type="molecule type" value="Genomic_DNA"/>
</dbReference>
<proteinExistence type="predicted"/>
<dbReference type="PANTHER" id="PTHR34322:SF2">
    <property type="entry name" value="TRANSPOSASE IS200-LIKE DOMAIN-CONTAINING PROTEIN"/>
    <property type="match status" value="1"/>
</dbReference>
<dbReference type="GO" id="GO:0004803">
    <property type="term" value="F:transposase activity"/>
    <property type="evidence" value="ECO:0007669"/>
    <property type="project" value="InterPro"/>
</dbReference>
<dbReference type="Proteomes" id="UP000286050">
    <property type="component" value="Unassembled WGS sequence"/>
</dbReference>
<protein>
    <submittedName>
        <fullName evidence="2">Transposase</fullName>
    </submittedName>
</protein>
<dbReference type="Pfam" id="PF01797">
    <property type="entry name" value="Y1_Tnp"/>
    <property type="match status" value="1"/>
</dbReference>
<comment type="caution">
    <text evidence="2">The sequence shown here is derived from an EMBL/GenBank/DDBJ whole genome shotgun (WGS) entry which is preliminary data.</text>
</comment>
<dbReference type="SUPFAM" id="SSF143422">
    <property type="entry name" value="Transposase IS200-like"/>
    <property type="match status" value="1"/>
</dbReference>
<name>A0A414FZI1_9ACTN</name>
<evidence type="ECO:0000313" key="3">
    <source>
        <dbReference type="Proteomes" id="UP000286050"/>
    </source>
</evidence>
<dbReference type="GO" id="GO:0006313">
    <property type="term" value="P:DNA transposition"/>
    <property type="evidence" value="ECO:0007669"/>
    <property type="project" value="InterPro"/>
</dbReference>
<gene>
    <name evidence="2" type="ORF">DW787_00115</name>
</gene>